<keyword evidence="8" id="KW-1185">Reference proteome</keyword>
<evidence type="ECO:0000256" key="4">
    <source>
        <dbReference type="ARBA" id="ARBA00023004"/>
    </source>
</evidence>
<dbReference type="AlphaFoldDB" id="A0AAP0G114"/>
<keyword evidence="2 5" id="KW-0479">Metal-binding</keyword>
<protein>
    <submittedName>
        <fullName evidence="7">Leucoanthocyanidin dioxygenase</fullName>
    </submittedName>
</protein>
<feature type="domain" description="Fe2OG dioxygenase" evidence="6">
    <location>
        <begin position="213"/>
        <end position="313"/>
    </location>
</feature>
<dbReference type="Proteomes" id="UP001418222">
    <property type="component" value="Unassembled WGS sequence"/>
</dbReference>
<dbReference type="Pfam" id="PF03171">
    <property type="entry name" value="2OG-FeII_Oxy"/>
    <property type="match status" value="1"/>
</dbReference>
<dbReference type="EMBL" id="JBBWWQ010000014">
    <property type="protein sequence ID" value="KAK8931343.1"/>
    <property type="molecule type" value="Genomic_DNA"/>
</dbReference>
<dbReference type="GO" id="GO:0046872">
    <property type="term" value="F:metal ion binding"/>
    <property type="evidence" value="ECO:0007669"/>
    <property type="project" value="UniProtKB-KW"/>
</dbReference>
<dbReference type="InterPro" id="IPR027443">
    <property type="entry name" value="IPNS-like_sf"/>
</dbReference>
<evidence type="ECO:0000256" key="3">
    <source>
        <dbReference type="ARBA" id="ARBA00023002"/>
    </source>
</evidence>
<keyword evidence="3 5" id="KW-0560">Oxidoreductase</keyword>
<dbReference type="Gene3D" id="2.60.120.330">
    <property type="entry name" value="B-lactam Antibiotic, Isopenicillin N Synthase, Chain"/>
    <property type="match status" value="1"/>
</dbReference>
<evidence type="ECO:0000313" key="8">
    <source>
        <dbReference type="Proteomes" id="UP001418222"/>
    </source>
</evidence>
<evidence type="ECO:0000313" key="7">
    <source>
        <dbReference type="EMBL" id="KAK8931343.1"/>
    </source>
</evidence>
<gene>
    <name evidence="7" type="primary">ANS</name>
    <name evidence="7" type="ORF">KSP39_PZI016677</name>
</gene>
<comment type="similarity">
    <text evidence="1 5">Belongs to the iron/ascorbate-dependent oxidoreductase family.</text>
</comment>
<dbReference type="InterPro" id="IPR026992">
    <property type="entry name" value="DIOX_N"/>
</dbReference>
<proteinExistence type="inferred from homology"/>
<dbReference type="PANTHER" id="PTHR47991">
    <property type="entry name" value="OXOGLUTARATE/IRON-DEPENDENT DIOXYGENASE"/>
    <property type="match status" value="1"/>
</dbReference>
<keyword evidence="7" id="KW-0223">Dioxygenase</keyword>
<evidence type="ECO:0000259" key="6">
    <source>
        <dbReference type="PROSITE" id="PS51471"/>
    </source>
</evidence>
<dbReference type="InterPro" id="IPR044861">
    <property type="entry name" value="IPNS-like_FE2OG_OXY"/>
</dbReference>
<keyword evidence="4 5" id="KW-0408">Iron</keyword>
<evidence type="ECO:0000256" key="1">
    <source>
        <dbReference type="ARBA" id="ARBA00008056"/>
    </source>
</evidence>
<reference evidence="7 8" key="1">
    <citation type="journal article" date="2022" name="Nat. Plants">
        <title>Genomes of leafy and leafless Platanthera orchids illuminate the evolution of mycoheterotrophy.</title>
        <authorList>
            <person name="Li M.H."/>
            <person name="Liu K.W."/>
            <person name="Li Z."/>
            <person name="Lu H.C."/>
            <person name="Ye Q.L."/>
            <person name="Zhang D."/>
            <person name="Wang J.Y."/>
            <person name="Li Y.F."/>
            <person name="Zhong Z.M."/>
            <person name="Liu X."/>
            <person name="Yu X."/>
            <person name="Liu D.K."/>
            <person name="Tu X.D."/>
            <person name="Liu B."/>
            <person name="Hao Y."/>
            <person name="Liao X.Y."/>
            <person name="Jiang Y.T."/>
            <person name="Sun W.H."/>
            <person name="Chen J."/>
            <person name="Chen Y.Q."/>
            <person name="Ai Y."/>
            <person name="Zhai J.W."/>
            <person name="Wu S.S."/>
            <person name="Zhou Z."/>
            <person name="Hsiao Y.Y."/>
            <person name="Wu W.L."/>
            <person name="Chen Y.Y."/>
            <person name="Lin Y.F."/>
            <person name="Hsu J.L."/>
            <person name="Li C.Y."/>
            <person name="Wang Z.W."/>
            <person name="Zhao X."/>
            <person name="Zhong W.Y."/>
            <person name="Ma X.K."/>
            <person name="Ma L."/>
            <person name="Huang J."/>
            <person name="Chen G.Z."/>
            <person name="Huang M.Z."/>
            <person name="Huang L."/>
            <person name="Peng D.H."/>
            <person name="Luo Y.B."/>
            <person name="Zou S.Q."/>
            <person name="Chen S.P."/>
            <person name="Lan S."/>
            <person name="Tsai W.C."/>
            <person name="Van de Peer Y."/>
            <person name="Liu Z.J."/>
        </authorList>
    </citation>
    <scope>NUCLEOTIDE SEQUENCE [LARGE SCALE GENOMIC DNA]</scope>
    <source>
        <strain evidence="7">Lor287</strain>
    </source>
</reference>
<dbReference type="PROSITE" id="PS51471">
    <property type="entry name" value="FE2OG_OXY"/>
    <property type="match status" value="1"/>
</dbReference>
<name>A0AAP0G114_9ASPA</name>
<organism evidence="7 8">
    <name type="scientific">Platanthera zijinensis</name>
    <dbReference type="NCBI Taxonomy" id="2320716"/>
    <lineage>
        <taxon>Eukaryota</taxon>
        <taxon>Viridiplantae</taxon>
        <taxon>Streptophyta</taxon>
        <taxon>Embryophyta</taxon>
        <taxon>Tracheophyta</taxon>
        <taxon>Spermatophyta</taxon>
        <taxon>Magnoliopsida</taxon>
        <taxon>Liliopsida</taxon>
        <taxon>Asparagales</taxon>
        <taxon>Orchidaceae</taxon>
        <taxon>Orchidoideae</taxon>
        <taxon>Orchideae</taxon>
        <taxon>Orchidinae</taxon>
        <taxon>Platanthera</taxon>
    </lineage>
</organism>
<dbReference type="SUPFAM" id="SSF51197">
    <property type="entry name" value="Clavaminate synthase-like"/>
    <property type="match status" value="1"/>
</dbReference>
<dbReference type="InterPro" id="IPR050295">
    <property type="entry name" value="Plant_2OG-oxidoreductases"/>
</dbReference>
<dbReference type="Pfam" id="PF14226">
    <property type="entry name" value="DIOX_N"/>
    <property type="match status" value="1"/>
</dbReference>
<sequence length="361" mass="40483">MVNSVLPSSLISSSSVKELVINSTHNSTEATSMPSVYVARNPAMAAAEIISHEEIPTIDLSLLIRRSEKTSADERAKVIQQIGEACEDWGCFMVVNHGVSEDLQRKMIEAYLDFFDMKEEEKQRYNSKSFIDSVVYNSSFDQTTNEVLYWRDTLRTTVHPTFNSPDLPQNFRLISEEFSRRTREIVKQLLIAICEGLGIEENRTEECLGLASCYQIISGNLYPPCPQPELALGLPPHSDAGLLNVLLQNNSFPGLQVMHNGNWVPVQLIPNSLFINVSDLLEIFSNGKYKSLLHRATVDKKMTRLSVATLIGSSWEGVVVAPAAELVETEPAAFRGITYKDYIRHYQTGKLNKRPLAAMRL</sequence>
<evidence type="ECO:0000256" key="2">
    <source>
        <dbReference type="ARBA" id="ARBA00022723"/>
    </source>
</evidence>
<evidence type="ECO:0000256" key="5">
    <source>
        <dbReference type="RuleBase" id="RU003682"/>
    </source>
</evidence>
<dbReference type="InterPro" id="IPR005123">
    <property type="entry name" value="Oxoglu/Fe-dep_dioxygenase_dom"/>
</dbReference>
<comment type="caution">
    <text evidence="7">The sequence shown here is derived from an EMBL/GenBank/DDBJ whole genome shotgun (WGS) entry which is preliminary data.</text>
</comment>
<dbReference type="GO" id="GO:0051213">
    <property type="term" value="F:dioxygenase activity"/>
    <property type="evidence" value="ECO:0007669"/>
    <property type="project" value="UniProtKB-KW"/>
</dbReference>
<accession>A0AAP0G114</accession>